<evidence type="ECO:0000256" key="2">
    <source>
        <dbReference type="ARBA" id="ARBA00022723"/>
    </source>
</evidence>
<keyword evidence="4 6" id="KW-0862">Zinc</keyword>
<evidence type="ECO:0000259" key="8">
    <source>
        <dbReference type="PROSITE" id="PS50966"/>
    </source>
</evidence>
<comment type="similarity">
    <text evidence="1 6">Belongs to the FHY3/FAR1 family.</text>
</comment>
<sequence length="834" mass="97014">MGRRPAAAAQPDGKVDNTRPKTKKKSRRKAISIPDPPPAVEEPGSSREVIAPKTGMKFKTLEELCEFYNRYAQHLGFATKIKGSSRNRAYIQIMCWKGRKRDVRRTDALAPRPTLYTSCPALLKVRLCRFDGMYHLKEVVLDHNHELNPLRMHFYRDENMVGAGVKKREAHVSAAREESLALVEREWMSSVDEIQWLKLEKEDAEALHQFFRRMQANNSNFFYLINIDREGHLRNVFWADGRSRAAYRYFGDVIFLDTSCLSSKYNVPLVTFIGVNHHGQPLLMGCGLLSDENTRTYIWLFQAWLSCMSGQSPNAIITDQGKAIQAAVAQVFPGCPHRQCLWQIMKRIPDKLEGCAEYKEIKRAFKKTVYDSLSAHEFEQEWRKMIEKHSLVYNEWLRLLYQDRYHWAPIFVKDKFWAGLSTTRRGENMDFFFDGHLESNTSLKQFLDKYEMAMESKYETEALADFESFHKVPPLFTQFYVEEQLSKIYTIDIFVKFQDEVKALVYCHPSLIRKDGLMYIFEVRERIRGKEGKMMEQKSYEVMFNANDQEVRCICHSFQYRGILCRHALSVFNFQDIDEIPSQYIVERWKKDFKGVHAVVCPPYEMVANGPMERYENLYKHCLKLAEVGTITDDKYQFMLKIVNEAMEKLLEDTFICKGKQVKIVMTEPTIDCNNVDSSAINGNKDMGKEIEEIHDPKEARKKGRKRRKEPAETLNSNKEKEQVSQTNAPVFLHPPLPLNYQHPFANPSWAQWSFQHMNQVQPSNLIYYAAAPVNHPQFGLFLNRDQLGDPRFSSSSGLPWSSQQILEKTQNPVALPGPKKKKKRKNDVVELSP</sequence>
<dbReference type="Pfam" id="PF04434">
    <property type="entry name" value="SWIM"/>
    <property type="match status" value="1"/>
</dbReference>
<dbReference type="GO" id="GO:0008270">
    <property type="term" value="F:zinc ion binding"/>
    <property type="evidence" value="ECO:0007669"/>
    <property type="project" value="UniProtKB-UniRule"/>
</dbReference>
<comment type="function">
    <text evidence="6">Putative transcription activator involved in regulating light control of development.</text>
</comment>
<dbReference type="InterPro" id="IPR031052">
    <property type="entry name" value="FHY3/FAR1"/>
</dbReference>
<reference evidence="9" key="1">
    <citation type="journal article" date="2017" name="Gigascience">
        <title>The genome draft of coconut (Cocos nucifera).</title>
        <authorList>
            <person name="Xiao Y."/>
            <person name="Xu P."/>
            <person name="Fan H."/>
            <person name="Baudouin L."/>
            <person name="Xia W."/>
            <person name="Bocs S."/>
            <person name="Xu J."/>
            <person name="Li Q."/>
            <person name="Guo A."/>
            <person name="Zhou L."/>
            <person name="Li J."/>
            <person name="Wu Y."/>
            <person name="Ma Z."/>
            <person name="Armero A."/>
            <person name="Issali A.E."/>
            <person name="Liu N."/>
            <person name="Peng M."/>
            <person name="Yang Y."/>
        </authorList>
    </citation>
    <scope>NUCLEOTIDE SEQUENCE</scope>
    <source>
        <tissue evidence="9">Spear leaf of Hainan Tall coconut</tissue>
    </source>
</reference>
<feature type="compositionally biased region" description="Basic residues" evidence="7">
    <location>
        <begin position="20"/>
        <end position="30"/>
    </location>
</feature>
<keyword evidence="2 6" id="KW-0479">Metal-binding</keyword>
<evidence type="ECO:0000256" key="1">
    <source>
        <dbReference type="ARBA" id="ARBA00005889"/>
    </source>
</evidence>
<dbReference type="Proteomes" id="UP000797356">
    <property type="component" value="Chromosome 8"/>
</dbReference>
<protein>
    <recommendedName>
        <fullName evidence="6">Protein FAR1-RELATED SEQUENCE</fullName>
    </recommendedName>
</protein>
<name>A0A8K0IHL5_COCNU</name>
<dbReference type="OrthoDB" id="747268at2759"/>
<feature type="domain" description="SWIM-type" evidence="8">
    <location>
        <begin position="540"/>
        <end position="576"/>
    </location>
</feature>
<proteinExistence type="inferred from homology"/>
<dbReference type="GO" id="GO:0005634">
    <property type="term" value="C:nucleus"/>
    <property type="evidence" value="ECO:0007669"/>
    <property type="project" value="UniProtKB-SubCell"/>
</dbReference>
<dbReference type="EMBL" id="CM017879">
    <property type="protein sequence ID" value="KAG1358850.1"/>
    <property type="molecule type" value="Genomic_DNA"/>
</dbReference>
<feature type="compositionally biased region" description="Basic residues" evidence="7">
    <location>
        <begin position="700"/>
        <end position="709"/>
    </location>
</feature>
<feature type="region of interest" description="Disordered" evidence="7">
    <location>
        <begin position="688"/>
        <end position="725"/>
    </location>
</feature>
<keyword evidence="6" id="KW-0539">Nucleus</keyword>
<dbReference type="PANTHER" id="PTHR31669">
    <property type="entry name" value="PROTEIN FAR1-RELATED SEQUENCE 10-RELATED"/>
    <property type="match status" value="1"/>
</dbReference>
<evidence type="ECO:0000256" key="7">
    <source>
        <dbReference type="SAM" id="MobiDB-lite"/>
    </source>
</evidence>
<gene>
    <name evidence="9" type="ORF">COCNU_08G002960</name>
</gene>
<evidence type="ECO:0000256" key="5">
    <source>
        <dbReference type="PROSITE-ProRule" id="PRU00325"/>
    </source>
</evidence>
<dbReference type="AlphaFoldDB" id="A0A8K0IHL5"/>
<feature type="compositionally biased region" description="Polar residues" evidence="7">
    <location>
        <begin position="804"/>
        <end position="813"/>
    </location>
</feature>
<dbReference type="InterPro" id="IPR004330">
    <property type="entry name" value="FAR1_DNA_bnd_dom"/>
</dbReference>
<evidence type="ECO:0000313" key="10">
    <source>
        <dbReference type="Proteomes" id="UP000797356"/>
    </source>
</evidence>
<evidence type="ECO:0000256" key="4">
    <source>
        <dbReference type="ARBA" id="ARBA00022833"/>
    </source>
</evidence>
<keyword evidence="3 5" id="KW-0863">Zinc-finger</keyword>
<dbReference type="InterPro" id="IPR007527">
    <property type="entry name" value="Znf_SWIM"/>
</dbReference>
<comment type="caution">
    <text evidence="9">The sequence shown here is derived from an EMBL/GenBank/DDBJ whole genome shotgun (WGS) entry which is preliminary data.</text>
</comment>
<feature type="region of interest" description="Disordered" evidence="7">
    <location>
        <begin position="1"/>
        <end position="46"/>
    </location>
</feature>
<dbReference type="GO" id="GO:0006355">
    <property type="term" value="P:regulation of DNA-templated transcription"/>
    <property type="evidence" value="ECO:0007669"/>
    <property type="project" value="UniProtKB-UniRule"/>
</dbReference>
<feature type="region of interest" description="Disordered" evidence="7">
    <location>
        <begin position="793"/>
        <end position="834"/>
    </location>
</feature>
<organism evidence="9 10">
    <name type="scientific">Cocos nucifera</name>
    <name type="common">Coconut palm</name>
    <dbReference type="NCBI Taxonomy" id="13894"/>
    <lineage>
        <taxon>Eukaryota</taxon>
        <taxon>Viridiplantae</taxon>
        <taxon>Streptophyta</taxon>
        <taxon>Embryophyta</taxon>
        <taxon>Tracheophyta</taxon>
        <taxon>Spermatophyta</taxon>
        <taxon>Magnoliopsida</taxon>
        <taxon>Liliopsida</taxon>
        <taxon>Arecaceae</taxon>
        <taxon>Arecoideae</taxon>
        <taxon>Cocoseae</taxon>
        <taxon>Attaleinae</taxon>
        <taxon>Cocos</taxon>
    </lineage>
</organism>
<comment type="subcellular location">
    <subcellularLocation>
        <location evidence="6">Nucleus</location>
    </subcellularLocation>
</comment>
<evidence type="ECO:0000313" key="9">
    <source>
        <dbReference type="EMBL" id="KAG1358850.1"/>
    </source>
</evidence>
<reference evidence="9" key="2">
    <citation type="submission" date="2019-07" db="EMBL/GenBank/DDBJ databases">
        <authorList>
            <person name="Yang Y."/>
            <person name="Bocs S."/>
            <person name="Baudouin L."/>
        </authorList>
    </citation>
    <scope>NUCLEOTIDE SEQUENCE</scope>
    <source>
        <tissue evidence="9">Spear leaf of Hainan Tall coconut</tissue>
    </source>
</reference>
<dbReference type="SMART" id="SM00575">
    <property type="entry name" value="ZnF_PMZ"/>
    <property type="match status" value="1"/>
</dbReference>
<dbReference type="PANTHER" id="PTHR31669:SF297">
    <property type="entry name" value="PROTEIN FAR1-RELATED SEQUENCE"/>
    <property type="match status" value="1"/>
</dbReference>
<evidence type="ECO:0000256" key="6">
    <source>
        <dbReference type="RuleBase" id="RU367018"/>
    </source>
</evidence>
<dbReference type="Pfam" id="PF03101">
    <property type="entry name" value="FAR1"/>
    <property type="match status" value="1"/>
</dbReference>
<feature type="compositionally biased region" description="Basic and acidic residues" evidence="7">
    <location>
        <begin position="688"/>
        <end position="699"/>
    </location>
</feature>
<dbReference type="InterPro" id="IPR018289">
    <property type="entry name" value="MULE_transposase_dom"/>
</dbReference>
<dbReference type="InterPro" id="IPR006564">
    <property type="entry name" value="Znf_PMZ"/>
</dbReference>
<dbReference type="PROSITE" id="PS50966">
    <property type="entry name" value="ZF_SWIM"/>
    <property type="match status" value="1"/>
</dbReference>
<evidence type="ECO:0000256" key="3">
    <source>
        <dbReference type="ARBA" id="ARBA00022771"/>
    </source>
</evidence>
<feature type="compositionally biased region" description="Low complexity" evidence="7">
    <location>
        <begin position="794"/>
        <end position="803"/>
    </location>
</feature>
<accession>A0A8K0IHL5</accession>
<dbReference type="Pfam" id="PF10551">
    <property type="entry name" value="MULE"/>
    <property type="match status" value="1"/>
</dbReference>
<keyword evidence="10" id="KW-1185">Reference proteome</keyword>